<feature type="transmembrane region" description="Helical" evidence="1">
    <location>
        <begin position="71"/>
        <end position="93"/>
    </location>
</feature>
<dbReference type="AlphaFoldDB" id="A0A135I1L5"/>
<keyword evidence="1" id="KW-1133">Transmembrane helix</keyword>
<accession>A0A135I1L5</accession>
<protein>
    <submittedName>
        <fullName evidence="2">Uncharacterized protein</fullName>
    </submittedName>
</protein>
<evidence type="ECO:0000313" key="2">
    <source>
        <dbReference type="EMBL" id="KXF79339.1"/>
    </source>
</evidence>
<keyword evidence="3" id="KW-1185">Reference proteome</keyword>
<dbReference type="OrthoDB" id="8029632at2"/>
<evidence type="ECO:0000313" key="3">
    <source>
        <dbReference type="Proteomes" id="UP000070107"/>
    </source>
</evidence>
<gene>
    <name evidence="2" type="ORF">ATN84_06415</name>
</gene>
<dbReference type="RefSeq" id="WP_068880676.1">
    <property type="nucleotide sequence ID" value="NZ_LNTU01000001.1"/>
</dbReference>
<sequence>MAEGDRKGFSGFRVDNVVEDAEFESIAPQGDRPRVMQSSAPAPFEPDHLAILKTGTRRRFVSPEGRLPGTAYWALVVLAASSAFWMSGGHVLFR</sequence>
<dbReference type="Proteomes" id="UP000070107">
    <property type="component" value="Unassembled WGS sequence"/>
</dbReference>
<keyword evidence="1" id="KW-0812">Transmembrane</keyword>
<dbReference type="EMBL" id="LNTU01000001">
    <property type="protein sequence ID" value="KXF79339.1"/>
    <property type="molecule type" value="Genomic_DNA"/>
</dbReference>
<keyword evidence="1" id="KW-0472">Membrane</keyword>
<reference evidence="2 3" key="1">
    <citation type="submission" date="2015-11" db="EMBL/GenBank/DDBJ databases">
        <title>Draft genome sequence of Paramesorhizobium deserti A-3-E, a strain highly resistant to diverse beta-lactam antibiotics.</title>
        <authorList>
            <person name="Lv R."/>
            <person name="Yang X."/>
            <person name="Fang N."/>
            <person name="Guo J."/>
            <person name="Luo X."/>
            <person name="Peng F."/>
            <person name="Yang R."/>
            <person name="Cui Y."/>
            <person name="Fang C."/>
            <person name="Song Y."/>
        </authorList>
    </citation>
    <scope>NUCLEOTIDE SEQUENCE [LARGE SCALE GENOMIC DNA]</scope>
    <source>
        <strain evidence="2 3">A-3-E</strain>
    </source>
</reference>
<comment type="caution">
    <text evidence="2">The sequence shown here is derived from an EMBL/GenBank/DDBJ whole genome shotgun (WGS) entry which is preliminary data.</text>
</comment>
<organism evidence="2 3">
    <name type="scientific">Paramesorhizobium deserti</name>
    <dbReference type="NCBI Taxonomy" id="1494590"/>
    <lineage>
        <taxon>Bacteria</taxon>
        <taxon>Pseudomonadati</taxon>
        <taxon>Pseudomonadota</taxon>
        <taxon>Alphaproteobacteria</taxon>
        <taxon>Hyphomicrobiales</taxon>
        <taxon>Phyllobacteriaceae</taxon>
        <taxon>Paramesorhizobium</taxon>
    </lineage>
</organism>
<proteinExistence type="predicted"/>
<dbReference type="STRING" id="1494590.ATN84_06415"/>
<evidence type="ECO:0000256" key="1">
    <source>
        <dbReference type="SAM" id="Phobius"/>
    </source>
</evidence>
<name>A0A135I1L5_9HYPH</name>